<dbReference type="SUPFAM" id="SSF81324">
    <property type="entry name" value="Voltage-gated potassium channels"/>
    <property type="match status" value="1"/>
</dbReference>
<evidence type="ECO:0000256" key="4">
    <source>
        <dbReference type="ARBA" id="ARBA00022692"/>
    </source>
</evidence>
<evidence type="ECO:0000256" key="11">
    <source>
        <dbReference type="SAM" id="Phobius"/>
    </source>
</evidence>
<evidence type="ECO:0000256" key="9">
    <source>
        <dbReference type="ARBA" id="ARBA00023136"/>
    </source>
</evidence>
<gene>
    <name evidence="13" type="ORF">GCM10011492_02730</name>
</gene>
<keyword evidence="6" id="KW-0630">Potassium</keyword>
<keyword evidence="14" id="KW-1185">Reference proteome</keyword>
<dbReference type="PANTHER" id="PTHR11537:SF254">
    <property type="entry name" value="POTASSIUM VOLTAGE-GATED CHANNEL PROTEIN SHAB"/>
    <property type="match status" value="1"/>
</dbReference>
<protein>
    <submittedName>
        <fullName evidence="13">Voltage-gated potassium channel</fullName>
    </submittedName>
</protein>
<feature type="domain" description="Ion transport" evidence="12">
    <location>
        <begin position="12"/>
        <end position="196"/>
    </location>
</feature>
<keyword evidence="8" id="KW-0406">Ion transport</keyword>
<dbReference type="InterPro" id="IPR028325">
    <property type="entry name" value="VG_K_chnl"/>
</dbReference>
<dbReference type="AlphaFoldDB" id="A0A916STL1"/>
<feature type="transmembrane region" description="Helical" evidence="11">
    <location>
        <begin position="107"/>
        <end position="125"/>
    </location>
</feature>
<evidence type="ECO:0000313" key="14">
    <source>
        <dbReference type="Proteomes" id="UP000636793"/>
    </source>
</evidence>
<sequence>MSRWEFTLLLAAAAFLAAYAVPILDTGLAPAERHLCNAVEWLTWGLFVFDYVVEFRKSNNKRKWMIRHIVDFAALILPMLRPLRLLRIVPMLRVLNRMTVASLRGRVAAYIVATTFLVGFTASLTCLDVERYAPGSNIHTFGDSAWWTIATMTTVGYGDHYPVTTEGRFIGAALMISGIALLGTVTATLASWITEQVERDDDRLLSEIRSLRQDIAKLQRQQANSR</sequence>
<comment type="caution">
    <text evidence="13">The sequence shown here is derived from an EMBL/GenBank/DDBJ whole genome shotgun (WGS) entry which is preliminary data.</text>
</comment>
<dbReference type="GO" id="GO:0001508">
    <property type="term" value="P:action potential"/>
    <property type="evidence" value="ECO:0007669"/>
    <property type="project" value="TreeGrafter"/>
</dbReference>
<evidence type="ECO:0000256" key="2">
    <source>
        <dbReference type="ARBA" id="ARBA00022448"/>
    </source>
</evidence>
<keyword evidence="2" id="KW-0813">Transport</keyword>
<feature type="transmembrane region" description="Helical" evidence="11">
    <location>
        <begin position="65"/>
        <end position="86"/>
    </location>
</feature>
<evidence type="ECO:0000259" key="12">
    <source>
        <dbReference type="Pfam" id="PF00520"/>
    </source>
</evidence>
<evidence type="ECO:0000256" key="6">
    <source>
        <dbReference type="ARBA" id="ARBA00022958"/>
    </source>
</evidence>
<dbReference type="InterPro" id="IPR005821">
    <property type="entry name" value="Ion_trans_dom"/>
</dbReference>
<dbReference type="EMBL" id="BMHI01000001">
    <property type="protein sequence ID" value="GGB16426.1"/>
    <property type="molecule type" value="Genomic_DNA"/>
</dbReference>
<reference evidence="13" key="2">
    <citation type="submission" date="2020-09" db="EMBL/GenBank/DDBJ databases">
        <authorList>
            <person name="Sun Q."/>
            <person name="Zhou Y."/>
        </authorList>
    </citation>
    <scope>NUCLEOTIDE SEQUENCE</scope>
    <source>
        <strain evidence="13">CGMCC 1.15085</strain>
    </source>
</reference>
<dbReference type="Pfam" id="PF00520">
    <property type="entry name" value="Ion_trans"/>
    <property type="match status" value="1"/>
</dbReference>
<reference evidence="13" key="1">
    <citation type="journal article" date="2014" name="Int. J. Syst. Evol. Microbiol.">
        <title>Complete genome sequence of Corynebacterium casei LMG S-19264T (=DSM 44701T), isolated from a smear-ripened cheese.</title>
        <authorList>
            <consortium name="US DOE Joint Genome Institute (JGI-PGF)"/>
            <person name="Walter F."/>
            <person name="Albersmeier A."/>
            <person name="Kalinowski J."/>
            <person name="Ruckert C."/>
        </authorList>
    </citation>
    <scope>NUCLEOTIDE SEQUENCE</scope>
    <source>
        <strain evidence="13">CGMCC 1.15085</strain>
    </source>
</reference>
<keyword evidence="5" id="KW-0631">Potassium channel</keyword>
<dbReference type="Proteomes" id="UP000636793">
    <property type="component" value="Unassembled WGS sequence"/>
</dbReference>
<dbReference type="GO" id="GO:0008076">
    <property type="term" value="C:voltage-gated potassium channel complex"/>
    <property type="evidence" value="ECO:0007669"/>
    <property type="project" value="InterPro"/>
</dbReference>
<accession>A0A916STL1</accession>
<proteinExistence type="predicted"/>
<feature type="transmembrane region" description="Helical" evidence="11">
    <location>
        <begin position="169"/>
        <end position="193"/>
    </location>
</feature>
<evidence type="ECO:0000256" key="1">
    <source>
        <dbReference type="ARBA" id="ARBA00004141"/>
    </source>
</evidence>
<evidence type="ECO:0000313" key="13">
    <source>
        <dbReference type="EMBL" id="GGB16426.1"/>
    </source>
</evidence>
<evidence type="ECO:0000256" key="10">
    <source>
        <dbReference type="ARBA" id="ARBA00023303"/>
    </source>
</evidence>
<evidence type="ECO:0000256" key="7">
    <source>
        <dbReference type="ARBA" id="ARBA00022989"/>
    </source>
</evidence>
<organism evidence="13 14">
    <name type="scientific">Flexivirga endophytica</name>
    <dbReference type="NCBI Taxonomy" id="1849103"/>
    <lineage>
        <taxon>Bacteria</taxon>
        <taxon>Bacillati</taxon>
        <taxon>Actinomycetota</taxon>
        <taxon>Actinomycetes</taxon>
        <taxon>Micrococcales</taxon>
        <taxon>Dermacoccaceae</taxon>
        <taxon>Flexivirga</taxon>
    </lineage>
</organism>
<evidence type="ECO:0000256" key="8">
    <source>
        <dbReference type="ARBA" id="ARBA00023065"/>
    </source>
</evidence>
<keyword evidence="7 11" id="KW-1133">Transmembrane helix</keyword>
<keyword evidence="10 13" id="KW-0407">Ion channel</keyword>
<dbReference type="Gene3D" id="1.20.5.110">
    <property type="match status" value="1"/>
</dbReference>
<dbReference type="PANTHER" id="PTHR11537">
    <property type="entry name" value="VOLTAGE-GATED POTASSIUM CHANNEL"/>
    <property type="match status" value="1"/>
</dbReference>
<comment type="subcellular location">
    <subcellularLocation>
        <location evidence="1">Membrane</location>
        <topology evidence="1">Multi-pass membrane protein</topology>
    </subcellularLocation>
</comment>
<dbReference type="GO" id="GO:0005249">
    <property type="term" value="F:voltage-gated potassium channel activity"/>
    <property type="evidence" value="ECO:0007669"/>
    <property type="project" value="InterPro"/>
</dbReference>
<keyword evidence="3" id="KW-0633">Potassium transport</keyword>
<keyword evidence="9 11" id="KW-0472">Membrane</keyword>
<keyword evidence="4 11" id="KW-0812">Transmembrane</keyword>
<name>A0A916STL1_9MICO</name>
<evidence type="ECO:0000256" key="3">
    <source>
        <dbReference type="ARBA" id="ARBA00022538"/>
    </source>
</evidence>
<evidence type="ECO:0000256" key="5">
    <source>
        <dbReference type="ARBA" id="ARBA00022826"/>
    </source>
</evidence>
<dbReference type="Gene3D" id="1.10.287.70">
    <property type="match status" value="1"/>
</dbReference>